<keyword evidence="8 10" id="KW-0411">Iron-sulfur</keyword>
<organism evidence="14 15">
    <name type="scientific">Alkalibaculum bacchi</name>
    <dbReference type="NCBI Taxonomy" id="645887"/>
    <lineage>
        <taxon>Bacteria</taxon>
        <taxon>Bacillati</taxon>
        <taxon>Bacillota</taxon>
        <taxon>Clostridia</taxon>
        <taxon>Eubacteriales</taxon>
        <taxon>Eubacteriaceae</taxon>
        <taxon>Alkalibaculum</taxon>
    </lineage>
</organism>
<dbReference type="InterPro" id="IPR050395">
    <property type="entry name" value="4Fe4S_Ferredoxin_RnfB"/>
</dbReference>
<dbReference type="HAMAP" id="MF_00463">
    <property type="entry name" value="RsxB_RnfB"/>
    <property type="match status" value="1"/>
</dbReference>
<feature type="domain" description="4Fe-4S" evidence="13">
    <location>
        <begin position="33"/>
        <end position="92"/>
    </location>
</feature>
<feature type="domain" description="4Fe-4S ferredoxin-type" evidence="12">
    <location>
        <begin position="237"/>
        <end position="266"/>
    </location>
</feature>
<keyword evidence="15" id="KW-1185">Reference proteome</keyword>
<feature type="binding site" evidence="10">
    <location>
        <position position="50"/>
    </location>
    <ligand>
        <name>[4Fe-4S] cluster</name>
        <dbReference type="ChEBI" id="CHEBI:49883"/>
        <label>1</label>
    </ligand>
</feature>
<dbReference type="Gene3D" id="1.10.15.40">
    <property type="entry name" value="Electron transport complex subunit B, putative Fe-S cluster"/>
    <property type="match status" value="1"/>
</dbReference>
<keyword evidence="7 10" id="KW-0408">Iron</keyword>
<dbReference type="PROSITE" id="PS51656">
    <property type="entry name" value="4FE4S"/>
    <property type="match status" value="1"/>
</dbReference>
<keyword evidence="3 10" id="KW-0479">Metal-binding</keyword>
<dbReference type="GO" id="GO:0022900">
    <property type="term" value="P:electron transport chain"/>
    <property type="evidence" value="ECO:0007669"/>
    <property type="project" value="UniProtKB-UniRule"/>
</dbReference>
<evidence type="ECO:0000259" key="13">
    <source>
        <dbReference type="PROSITE" id="PS51656"/>
    </source>
</evidence>
<keyword evidence="11" id="KW-0812">Transmembrane</keyword>
<feature type="binding site" evidence="10">
    <location>
        <position position="75"/>
    </location>
    <ligand>
        <name>[4Fe-4S] cluster</name>
        <dbReference type="ChEBI" id="CHEBI:49883"/>
        <label>1</label>
    </ligand>
</feature>
<dbReference type="PANTHER" id="PTHR43560:SF1">
    <property type="entry name" value="ION-TRANSLOCATING OXIDOREDUCTASE COMPLEX SUBUNIT B"/>
    <property type="match status" value="1"/>
</dbReference>
<name>A0A366IGW8_9FIRM</name>
<comment type="caution">
    <text evidence="10">Lacks conserved residue(s) required for the propagation of feature annotation.</text>
</comment>
<feature type="binding site" evidence="10">
    <location>
        <position position="172"/>
    </location>
    <ligand>
        <name>[4Fe-4S] cluster</name>
        <dbReference type="ChEBI" id="CHEBI:49883"/>
        <label>3</label>
    </ligand>
</feature>
<dbReference type="Pfam" id="PF04060">
    <property type="entry name" value="FeS"/>
    <property type="match status" value="1"/>
</dbReference>
<evidence type="ECO:0000256" key="7">
    <source>
        <dbReference type="ARBA" id="ARBA00023004"/>
    </source>
</evidence>
<dbReference type="CDD" id="cd10549">
    <property type="entry name" value="MtMvhB_like"/>
    <property type="match status" value="1"/>
</dbReference>
<evidence type="ECO:0000256" key="5">
    <source>
        <dbReference type="ARBA" id="ARBA00022967"/>
    </source>
</evidence>
<evidence type="ECO:0000256" key="9">
    <source>
        <dbReference type="ARBA" id="ARBA00023136"/>
    </source>
</evidence>
<dbReference type="GO" id="GO:0005886">
    <property type="term" value="C:plasma membrane"/>
    <property type="evidence" value="ECO:0007669"/>
    <property type="project" value="UniProtKB-SubCell"/>
</dbReference>
<evidence type="ECO:0000256" key="1">
    <source>
        <dbReference type="ARBA" id="ARBA00022448"/>
    </source>
</evidence>
<comment type="similarity">
    <text evidence="10">Belongs to the 4Fe4S bacterial-type ferredoxin family. RnfB subfamily.</text>
</comment>
<evidence type="ECO:0000256" key="2">
    <source>
        <dbReference type="ARBA" id="ARBA00022485"/>
    </source>
</evidence>
<dbReference type="EMBL" id="QNRX01000001">
    <property type="protein sequence ID" value="RBP70070.1"/>
    <property type="molecule type" value="Genomic_DNA"/>
</dbReference>
<dbReference type="SUPFAM" id="SSF54862">
    <property type="entry name" value="4Fe-4S ferredoxins"/>
    <property type="match status" value="1"/>
</dbReference>
<comment type="subcellular location">
    <subcellularLocation>
        <location evidence="10">Cell membrane</location>
    </subcellularLocation>
</comment>
<comment type="cofactor">
    <cofactor evidence="10">
        <name>[4Fe-4S] cluster</name>
        <dbReference type="ChEBI" id="CHEBI:49883"/>
    </cofactor>
    <text evidence="10">Binds 3 [4Fe-4S] clusters.</text>
</comment>
<gene>
    <name evidence="10" type="primary">rnfB</name>
    <name evidence="14" type="ORF">DES36_101123</name>
</gene>
<comment type="function">
    <text evidence="10">Part of a membrane-bound complex that couples electron transfer with translocation of ions across the membrane.</text>
</comment>
<evidence type="ECO:0000256" key="3">
    <source>
        <dbReference type="ARBA" id="ARBA00022723"/>
    </source>
</evidence>
<keyword evidence="2 10" id="KW-0004">4Fe-4S</keyword>
<dbReference type="Pfam" id="PF12838">
    <property type="entry name" value="Fer4_7"/>
    <property type="match status" value="2"/>
</dbReference>
<dbReference type="AlphaFoldDB" id="A0A366IGW8"/>
<evidence type="ECO:0000256" key="10">
    <source>
        <dbReference type="HAMAP-Rule" id="MF_00463"/>
    </source>
</evidence>
<dbReference type="PANTHER" id="PTHR43560">
    <property type="entry name" value="ION-TRANSLOCATING OXIDOREDUCTASE COMPLEX SUBUNIT B"/>
    <property type="match status" value="1"/>
</dbReference>
<keyword evidence="6 10" id="KW-0249">Electron transport</keyword>
<dbReference type="InterPro" id="IPR010207">
    <property type="entry name" value="Elect_transpt_cplx_RnfB/RsxB"/>
</dbReference>
<comment type="subunit">
    <text evidence="10">The complex is composed of six subunits: RnfA, RnfB, RnfC, RnfD, RnfE and RnfG.</text>
</comment>
<comment type="caution">
    <text evidence="14">The sequence shown here is derived from an EMBL/GenBank/DDBJ whole genome shotgun (WGS) entry which is preliminary data.</text>
</comment>
<accession>A0A366IGW8</accession>
<evidence type="ECO:0000256" key="4">
    <source>
        <dbReference type="ARBA" id="ARBA00022737"/>
    </source>
</evidence>
<feature type="domain" description="4Fe-4S ferredoxin-type" evidence="12">
    <location>
        <begin position="134"/>
        <end position="162"/>
    </location>
</feature>
<evidence type="ECO:0000256" key="6">
    <source>
        <dbReference type="ARBA" id="ARBA00022982"/>
    </source>
</evidence>
<dbReference type="InterPro" id="IPR007202">
    <property type="entry name" value="4Fe-4S_dom"/>
</dbReference>
<keyword evidence="5 10" id="KW-1278">Translocase</keyword>
<keyword evidence="1 10" id="KW-0813">Transport</keyword>
<dbReference type="NCBIfam" id="TIGR01944">
    <property type="entry name" value="rnfB"/>
    <property type="match status" value="1"/>
</dbReference>
<feature type="region of interest" description="Hydrophobic" evidence="10">
    <location>
        <begin position="1"/>
        <end position="27"/>
    </location>
</feature>
<feature type="binding site" evidence="10">
    <location>
        <position position="138"/>
    </location>
    <ligand>
        <name>[4Fe-4S] cluster</name>
        <dbReference type="ChEBI" id="CHEBI:49883"/>
        <label>2</label>
    </ligand>
</feature>
<feature type="binding site" evidence="10">
    <location>
        <position position="142"/>
    </location>
    <ligand>
        <name>[4Fe-4S] cluster</name>
        <dbReference type="ChEBI" id="CHEBI:49883"/>
        <label>2</label>
    </ligand>
</feature>
<evidence type="ECO:0000256" key="11">
    <source>
        <dbReference type="SAM" id="Phobius"/>
    </source>
</evidence>
<proteinExistence type="inferred from homology"/>
<feature type="binding site" evidence="10">
    <location>
        <position position="175"/>
    </location>
    <ligand>
        <name>[4Fe-4S] cluster</name>
        <dbReference type="ChEBI" id="CHEBI:49883"/>
        <label>3</label>
    </ligand>
</feature>
<sequence length="273" mass="28540">MISELIVPVLWLGGMAIVFGAILGYASKVFAVEKDPKVPLILDVLPGANCGGCGFPGCEAFAVAVAAGSAKVDSCPVGGASTAEKIGEIMGVDAGGSERMIARVICQGTSSNCSNKFEYYGVRDCKEAVIAQGGHKSCNYGCLGFGTCERVCPFDAIHVTEDGIAKVDPDKCTACGKCIEACPKLVIDLVPASKGVHVDCNSKDKGKEVKSNCKVGCIGCKACVKNCPEETIGFEDNLAKIHYDKCTQCMVCVEKCPTNAITAEMIQTKQKVS</sequence>
<feature type="binding site" evidence="10">
    <location>
        <position position="182"/>
    </location>
    <ligand>
        <name>[4Fe-4S] cluster</name>
        <dbReference type="ChEBI" id="CHEBI:49883"/>
        <label>2</label>
    </ligand>
</feature>
<dbReference type="InterPro" id="IPR017896">
    <property type="entry name" value="4Fe4S_Fe-S-bd"/>
</dbReference>
<dbReference type="GO" id="GO:0046872">
    <property type="term" value="F:metal ion binding"/>
    <property type="evidence" value="ECO:0007669"/>
    <property type="project" value="UniProtKB-KW"/>
</dbReference>
<evidence type="ECO:0000313" key="15">
    <source>
        <dbReference type="Proteomes" id="UP000253490"/>
    </source>
</evidence>
<feature type="binding site" evidence="10">
    <location>
        <position position="53"/>
    </location>
    <ligand>
        <name>[4Fe-4S] cluster</name>
        <dbReference type="ChEBI" id="CHEBI:49883"/>
        <label>1</label>
    </ligand>
</feature>
<feature type="binding site" evidence="10">
    <location>
        <position position="178"/>
    </location>
    <ligand>
        <name>[4Fe-4S] cluster</name>
        <dbReference type="ChEBI" id="CHEBI:49883"/>
        <label>3</label>
    </ligand>
</feature>
<keyword evidence="4 10" id="KW-0677">Repeat</keyword>
<dbReference type="Gene3D" id="3.30.70.20">
    <property type="match status" value="2"/>
</dbReference>
<feature type="binding site" evidence="10">
    <location>
        <position position="148"/>
    </location>
    <ligand>
        <name>[4Fe-4S] cluster</name>
        <dbReference type="ChEBI" id="CHEBI:49883"/>
        <label>2</label>
    </ligand>
</feature>
<feature type="transmembrane region" description="Helical" evidence="11">
    <location>
        <begin position="6"/>
        <end position="26"/>
    </location>
</feature>
<evidence type="ECO:0000313" key="14">
    <source>
        <dbReference type="EMBL" id="RBP70070.1"/>
    </source>
</evidence>
<keyword evidence="9 10" id="KW-0472">Membrane</keyword>
<evidence type="ECO:0000256" key="8">
    <source>
        <dbReference type="ARBA" id="ARBA00023014"/>
    </source>
</evidence>
<feature type="domain" description="4Fe-4S ferredoxin-type" evidence="12">
    <location>
        <begin position="163"/>
        <end position="192"/>
    </location>
</feature>
<protein>
    <recommendedName>
        <fullName evidence="10">Ion-translocating oxidoreductase complex subunit B</fullName>
        <ecNumber evidence="10">7.-.-.-</ecNumber>
    </recommendedName>
    <alternativeName>
        <fullName evidence="10">Rnf electron transport complex subunit B</fullName>
    </alternativeName>
</protein>
<dbReference type="PROSITE" id="PS51379">
    <property type="entry name" value="4FE4S_FER_2"/>
    <property type="match status" value="4"/>
</dbReference>
<dbReference type="InterPro" id="IPR017900">
    <property type="entry name" value="4Fe4S_Fe_S_CS"/>
</dbReference>
<feature type="binding site" evidence="10">
    <location>
        <position position="152"/>
    </location>
    <ligand>
        <name>[4Fe-4S] cluster</name>
        <dbReference type="ChEBI" id="CHEBI:49883"/>
        <label>3</label>
    </ligand>
</feature>
<feature type="domain" description="4Fe-4S ferredoxin-type" evidence="12">
    <location>
        <begin position="207"/>
        <end position="236"/>
    </location>
</feature>
<evidence type="ECO:0000259" key="12">
    <source>
        <dbReference type="PROSITE" id="PS51379"/>
    </source>
</evidence>
<reference evidence="14 15" key="1">
    <citation type="submission" date="2018-06" db="EMBL/GenBank/DDBJ databases">
        <title>Genomic Encyclopedia of Type Strains, Phase IV (KMG-IV): sequencing the most valuable type-strain genomes for metagenomic binning, comparative biology and taxonomic classification.</title>
        <authorList>
            <person name="Goeker M."/>
        </authorList>
    </citation>
    <scope>NUCLEOTIDE SEQUENCE [LARGE SCALE GENOMIC DNA]</scope>
    <source>
        <strain evidence="14 15">DSM 22112</strain>
    </source>
</reference>
<dbReference type="Proteomes" id="UP000253490">
    <property type="component" value="Unassembled WGS sequence"/>
</dbReference>
<keyword evidence="10" id="KW-1003">Cell membrane</keyword>
<dbReference type="RefSeq" id="WP_242981668.1">
    <property type="nucleotide sequence ID" value="NZ_QNRX01000001.1"/>
</dbReference>
<dbReference type="PROSITE" id="PS00198">
    <property type="entry name" value="4FE4S_FER_1"/>
    <property type="match status" value="2"/>
</dbReference>
<feature type="binding site" evidence="10">
    <location>
        <position position="58"/>
    </location>
    <ligand>
        <name>[4Fe-4S] cluster</name>
        <dbReference type="ChEBI" id="CHEBI:49883"/>
        <label>1</label>
    </ligand>
</feature>
<dbReference type="GO" id="GO:0051539">
    <property type="term" value="F:4 iron, 4 sulfur cluster binding"/>
    <property type="evidence" value="ECO:0007669"/>
    <property type="project" value="UniProtKB-UniRule"/>
</dbReference>
<dbReference type="EC" id="7.-.-.-" evidence="10"/>
<dbReference type="GO" id="GO:0009055">
    <property type="term" value="F:electron transfer activity"/>
    <property type="evidence" value="ECO:0007669"/>
    <property type="project" value="InterPro"/>
</dbReference>
<keyword evidence="11" id="KW-1133">Transmembrane helix</keyword>